<comment type="similarity">
    <text evidence="1">Belongs to the DnaB/DnaD family.</text>
</comment>
<evidence type="ECO:0000259" key="2">
    <source>
        <dbReference type="Pfam" id="PF07261"/>
    </source>
</evidence>
<dbReference type="InterPro" id="IPR006343">
    <property type="entry name" value="DnaB/C_C"/>
</dbReference>
<dbReference type="PATRIC" id="fig|1441095.3.peg.1567"/>
<sequence>MNKAQFIEMQELGSTQIPNLLLIHYHKLGLNEKEFILLLKIKMYVEKGFYFPTPEELAKEMTISTDQCTSMLRSFIQKGCLDIEECEEPNGIKFEKYSLEPLWGKLFDLVQMEEKQRSAEKEEGSQKSLYSIFEEEFARPLSPLEGETLSIWLDQDHHGQEIIKLALREAVLSGKLSFRYIDRILFEWKKNNIQSVEQVKAHSQKFRQSRKPHVKEESEYVRQVPFYNWLEK</sequence>
<protein>
    <submittedName>
        <fullName evidence="4">DNA replication protein DnaD</fullName>
    </submittedName>
</protein>
<dbReference type="Proteomes" id="UP000067625">
    <property type="component" value="Chromosome"/>
</dbReference>
<dbReference type="Gene3D" id="1.10.10.630">
    <property type="entry name" value="DnaD domain-like"/>
    <property type="match status" value="1"/>
</dbReference>
<keyword evidence="5" id="KW-1185">Reference proteome</keyword>
<feature type="domain" description="DnaD N-terminal" evidence="3">
    <location>
        <begin position="17"/>
        <end position="116"/>
    </location>
</feature>
<accession>A0A0M3R9G5</accession>
<dbReference type="InterPro" id="IPR034829">
    <property type="entry name" value="DnaD-like_sf"/>
</dbReference>
<dbReference type="PANTHER" id="PTHR37293">
    <property type="entry name" value="PHAGE REPLICATION PROTEIN-RELATED"/>
    <property type="match status" value="1"/>
</dbReference>
<dbReference type="Pfam" id="PF07261">
    <property type="entry name" value="DnaB_2"/>
    <property type="match status" value="1"/>
</dbReference>
<name>A0A0M3R9G5_9BACI</name>
<dbReference type="InterPro" id="IPR053162">
    <property type="entry name" value="DnaD"/>
</dbReference>
<evidence type="ECO:0000313" key="4">
    <source>
        <dbReference type="EMBL" id="ALC81386.1"/>
    </source>
</evidence>
<evidence type="ECO:0000256" key="1">
    <source>
        <dbReference type="ARBA" id="ARBA00093462"/>
    </source>
</evidence>
<dbReference type="InterPro" id="IPR036390">
    <property type="entry name" value="WH_DNA-bd_sf"/>
</dbReference>
<evidence type="ECO:0000313" key="5">
    <source>
        <dbReference type="Proteomes" id="UP000067625"/>
    </source>
</evidence>
<dbReference type="Pfam" id="PF21984">
    <property type="entry name" value="DnaD_N"/>
    <property type="match status" value="1"/>
</dbReference>
<dbReference type="STRING" id="1441095.AM592_07095"/>
<reference evidence="5" key="1">
    <citation type="submission" date="2015-08" db="EMBL/GenBank/DDBJ databases">
        <title>Genome sequencing project for genomic taxonomy and phylogenomics of Bacillus-like bacteria.</title>
        <authorList>
            <person name="Liu B."/>
            <person name="Wang J."/>
            <person name="Zhu Y."/>
            <person name="Liu G."/>
            <person name="Chen Q."/>
            <person name="Chen Z."/>
            <person name="Lan J."/>
            <person name="Che J."/>
            <person name="Ge C."/>
            <person name="Shi H."/>
            <person name="Pan Z."/>
            <person name="Liu X."/>
        </authorList>
    </citation>
    <scope>NUCLEOTIDE SEQUENCE [LARGE SCALE GENOMIC DNA]</scope>
    <source>
        <strain evidence="5">FJAT-4402</strain>
    </source>
</reference>
<dbReference type="OrthoDB" id="9770238at2"/>
<dbReference type="RefSeq" id="WP_053603144.1">
    <property type="nucleotide sequence ID" value="NZ_CP012600.1"/>
</dbReference>
<dbReference type="AlphaFoldDB" id="A0A0M3R9G5"/>
<organism evidence="4 5">
    <name type="scientific">Bacillus gobiensis</name>
    <dbReference type="NCBI Taxonomy" id="1441095"/>
    <lineage>
        <taxon>Bacteria</taxon>
        <taxon>Bacillati</taxon>
        <taxon>Bacillota</taxon>
        <taxon>Bacilli</taxon>
        <taxon>Bacillales</taxon>
        <taxon>Bacillaceae</taxon>
        <taxon>Bacillus</taxon>
    </lineage>
</organism>
<dbReference type="InterPro" id="IPR053843">
    <property type="entry name" value="DnaD_N"/>
</dbReference>
<feature type="domain" description="DnaB/C C-terminal" evidence="2">
    <location>
        <begin position="130"/>
        <end position="202"/>
    </location>
</feature>
<dbReference type="SUPFAM" id="SSF158499">
    <property type="entry name" value="DnaD domain-like"/>
    <property type="match status" value="1"/>
</dbReference>
<dbReference type="PANTHER" id="PTHR37293:SF6">
    <property type="entry name" value="DNA REPLICATION PROTEIN DNAD"/>
    <property type="match status" value="1"/>
</dbReference>
<dbReference type="EMBL" id="CP012600">
    <property type="protein sequence ID" value="ALC81386.1"/>
    <property type="molecule type" value="Genomic_DNA"/>
</dbReference>
<dbReference type="NCBIfam" id="TIGR01446">
    <property type="entry name" value="DnaD_dom"/>
    <property type="match status" value="1"/>
</dbReference>
<dbReference type="SUPFAM" id="SSF46785">
    <property type="entry name" value="Winged helix' DNA-binding domain"/>
    <property type="match status" value="1"/>
</dbReference>
<dbReference type="InterPro" id="IPR036388">
    <property type="entry name" value="WH-like_DNA-bd_sf"/>
</dbReference>
<proteinExistence type="inferred from homology"/>
<reference evidence="4 5" key="2">
    <citation type="journal article" date="2016" name="Int. J. Syst. Evol. Microbiol.">
        <title>Bacillus gobiensis sp. nov., isolated from a soil sample.</title>
        <authorList>
            <person name="Liu B."/>
            <person name="Liu G.H."/>
            <person name="Cetin S."/>
            <person name="Schumann P."/>
            <person name="Pan Z.Z."/>
            <person name="Chen Q.Q."/>
        </authorList>
    </citation>
    <scope>NUCLEOTIDE SEQUENCE [LARGE SCALE GENOMIC DNA]</scope>
    <source>
        <strain evidence="4 5">FJAT-4402</strain>
    </source>
</reference>
<dbReference type="Gene3D" id="1.10.10.10">
    <property type="entry name" value="Winged helix-like DNA-binding domain superfamily/Winged helix DNA-binding domain"/>
    <property type="match status" value="1"/>
</dbReference>
<evidence type="ECO:0000259" key="3">
    <source>
        <dbReference type="Pfam" id="PF21984"/>
    </source>
</evidence>
<gene>
    <name evidence="4" type="ORF">AM592_07095</name>
</gene>